<sequence length="300" mass="31515">MNKRVGFIGLGIMGTPMARNLIQKGFSVTVFDLNTAAVDQLASEGALSASSGKEVAQQSDCVITMLPKGEHVRMAVFGENGVMAGSSEGLVIVDMSSVSPVDSREMAILAEAKGVHFLDAPVSGGEPKAIDGTLAIMVGGPEAQFEKVKPVLEAMGTDIVLVGDSGCGTTAKLANQIIVNLNIAAVSEALALASKAGIDIEKMYQAIRGGLAGSTVMDAKIPMILDRNFKAGGRVDINMKDLTNVMNTAHELSVPLPLSSQLLEIFHSLKADGKEALDHASIVQHYEKMANVVVERKEQN</sequence>
<accession>A0ABT9YG97</accession>
<dbReference type="InterPro" id="IPR008927">
    <property type="entry name" value="6-PGluconate_DH-like_C_sf"/>
</dbReference>
<dbReference type="NCBIfam" id="NF008592">
    <property type="entry name" value="PRK11559.1"/>
    <property type="match status" value="1"/>
</dbReference>
<evidence type="ECO:0000259" key="4">
    <source>
        <dbReference type="Pfam" id="PF03446"/>
    </source>
</evidence>
<evidence type="ECO:0000313" key="6">
    <source>
        <dbReference type="EMBL" id="MDQ0206887.1"/>
    </source>
</evidence>
<dbReference type="RefSeq" id="WP_306981744.1">
    <property type="nucleotide sequence ID" value="NZ_JAUSUA010000002.1"/>
</dbReference>
<dbReference type="InterPro" id="IPR029154">
    <property type="entry name" value="HIBADH-like_NADP-bd"/>
</dbReference>
<dbReference type="InterPro" id="IPR013328">
    <property type="entry name" value="6PGD_dom2"/>
</dbReference>
<evidence type="ECO:0000313" key="7">
    <source>
        <dbReference type="Proteomes" id="UP001225034"/>
    </source>
</evidence>
<keyword evidence="7" id="KW-1185">Reference proteome</keyword>
<evidence type="ECO:0000256" key="3">
    <source>
        <dbReference type="ARBA" id="ARBA00023027"/>
    </source>
</evidence>
<dbReference type="SUPFAM" id="SSF48179">
    <property type="entry name" value="6-phosphogluconate dehydrogenase C-terminal domain-like"/>
    <property type="match status" value="1"/>
</dbReference>
<protein>
    <submittedName>
        <fullName evidence="6">2-hydroxy-3-oxopropionate reductase</fullName>
        <ecNumber evidence="6">1.1.1.60</ecNumber>
    </submittedName>
</protein>
<dbReference type="GO" id="GO:0008679">
    <property type="term" value="F:2-hydroxy-3-oxopropionate reductase activity"/>
    <property type="evidence" value="ECO:0007669"/>
    <property type="project" value="UniProtKB-EC"/>
</dbReference>
<dbReference type="PROSITE" id="PS00895">
    <property type="entry name" value="3_HYDROXYISOBUT_DH"/>
    <property type="match status" value="1"/>
</dbReference>
<dbReference type="InterPro" id="IPR002204">
    <property type="entry name" value="3-OH-isobutyrate_DH-rel_CS"/>
</dbReference>
<dbReference type="Gene3D" id="1.10.1040.10">
    <property type="entry name" value="N-(1-d-carboxylethyl)-l-norvaline Dehydrogenase, domain 2"/>
    <property type="match status" value="1"/>
</dbReference>
<dbReference type="SUPFAM" id="SSF51735">
    <property type="entry name" value="NAD(P)-binding Rossmann-fold domains"/>
    <property type="match status" value="1"/>
</dbReference>
<gene>
    <name evidence="6" type="ORF">J2S05_001686</name>
</gene>
<dbReference type="Gene3D" id="3.40.50.720">
    <property type="entry name" value="NAD(P)-binding Rossmann-like Domain"/>
    <property type="match status" value="1"/>
</dbReference>
<evidence type="ECO:0000256" key="2">
    <source>
        <dbReference type="ARBA" id="ARBA00023002"/>
    </source>
</evidence>
<dbReference type="InterPro" id="IPR006115">
    <property type="entry name" value="6PGDH_NADP-bd"/>
</dbReference>
<dbReference type="InterPro" id="IPR006398">
    <property type="entry name" value="Tartro_sem_red"/>
</dbReference>
<reference evidence="6 7" key="1">
    <citation type="submission" date="2023-07" db="EMBL/GenBank/DDBJ databases">
        <title>Genomic Encyclopedia of Type Strains, Phase IV (KMG-IV): sequencing the most valuable type-strain genomes for metagenomic binning, comparative biology and taxonomic classification.</title>
        <authorList>
            <person name="Goeker M."/>
        </authorList>
    </citation>
    <scope>NUCLEOTIDE SEQUENCE [LARGE SCALE GENOMIC DNA]</scope>
    <source>
        <strain evidence="6 7">DSM 19154</strain>
    </source>
</reference>
<keyword evidence="3" id="KW-0520">NAD</keyword>
<dbReference type="Pfam" id="PF14833">
    <property type="entry name" value="NAD_binding_11"/>
    <property type="match status" value="1"/>
</dbReference>
<keyword evidence="2 6" id="KW-0560">Oxidoreductase</keyword>
<feature type="domain" description="6-phosphogluconate dehydrogenase NADP-binding" evidence="4">
    <location>
        <begin position="4"/>
        <end position="163"/>
    </location>
</feature>
<organism evidence="6 7">
    <name type="scientific">Alkalicoccobacillus murimartini</name>
    <dbReference type="NCBI Taxonomy" id="171685"/>
    <lineage>
        <taxon>Bacteria</taxon>
        <taxon>Bacillati</taxon>
        <taxon>Bacillota</taxon>
        <taxon>Bacilli</taxon>
        <taxon>Bacillales</taxon>
        <taxon>Bacillaceae</taxon>
        <taxon>Alkalicoccobacillus</taxon>
    </lineage>
</organism>
<name>A0ABT9YG97_9BACI</name>
<dbReference type="PANTHER" id="PTHR43060:SF3">
    <property type="entry name" value="2-HYDROXY-3-OXOPROPIONATE REDUCTASE"/>
    <property type="match status" value="1"/>
</dbReference>
<dbReference type="EC" id="1.1.1.60" evidence="6"/>
<dbReference type="Pfam" id="PF03446">
    <property type="entry name" value="NAD_binding_2"/>
    <property type="match status" value="1"/>
</dbReference>
<dbReference type="PIRSF" id="PIRSF000103">
    <property type="entry name" value="HIBADH"/>
    <property type="match status" value="1"/>
</dbReference>
<comment type="caution">
    <text evidence="6">The sequence shown here is derived from an EMBL/GenBank/DDBJ whole genome shotgun (WGS) entry which is preliminary data.</text>
</comment>
<dbReference type="Proteomes" id="UP001225034">
    <property type="component" value="Unassembled WGS sequence"/>
</dbReference>
<evidence type="ECO:0000259" key="5">
    <source>
        <dbReference type="Pfam" id="PF14833"/>
    </source>
</evidence>
<proteinExistence type="inferred from homology"/>
<dbReference type="InterPro" id="IPR036291">
    <property type="entry name" value="NAD(P)-bd_dom_sf"/>
</dbReference>
<dbReference type="NCBIfam" id="TIGR01505">
    <property type="entry name" value="tartro_sem_red"/>
    <property type="match status" value="1"/>
</dbReference>
<comment type="similarity">
    <text evidence="1">Belongs to the HIBADH-related family.</text>
</comment>
<dbReference type="EMBL" id="JAUSUA010000002">
    <property type="protein sequence ID" value="MDQ0206887.1"/>
    <property type="molecule type" value="Genomic_DNA"/>
</dbReference>
<dbReference type="PANTHER" id="PTHR43060">
    <property type="entry name" value="3-HYDROXYISOBUTYRATE DEHYDROGENASE-LIKE 1, MITOCHONDRIAL-RELATED"/>
    <property type="match status" value="1"/>
</dbReference>
<evidence type="ECO:0000256" key="1">
    <source>
        <dbReference type="ARBA" id="ARBA00009080"/>
    </source>
</evidence>
<dbReference type="InterPro" id="IPR015815">
    <property type="entry name" value="HIBADH-related"/>
</dbReference>
<feature type="domain" description="3-hydroxyisobutyrate dehydrogenase-like NAD-binding" evidence="5">
    <location>
        <begin position="166"/>
        <end position="286"/>
    </location>
</feature>